<reference evidence="4 7" key="4">
    <citation type="submission" date="2019-12" db="EMBL/GenBank/DDBJ databases">
        <title>Multi-Generational Helicobacter saguini Isolates.</title>
        <authorList>
            <person name="Mannion A."/>
            <person name="Shen Z."/>
            <person name="Fox J.G."/>
        </authorList>
    </citation>
    <scope>NUCLEOTIDE SEQUENCE [LARGE SCALE GENOMIC DNA]</scope>
    <source>
        <strain evidence="4">16-048</strain>
        <strain evidence="7">16-048 (F4)</strain>
    </source>
</reference>
<dbReference type="EMBL" id="QBIU01000001">
    <property type="protein sequence ID" value="MWV69445.1"/>
    <property type="molecule type" value="Genomic_DNA"/>
</dbReference>
<dbReference type="Proteomes" id="UP000029714">
    <property type="component" value="Unassembled WGS sequence"/>
</dbReference>
<dbReference type="InterPro" id="IPR004528">
    <property type="entry name" value="KdsB"/>
</dbReference>
<comment type="caution">
    <text evidence="5">The sequence shown here is derived from an EMBL/GenBank/DDBJ whole genome shotgun (WGS) entry which is preliminary data.</text>
</comment>
<dbReference type="PANTHER" id="PTHR42866:SF2">
    <property type="entry name" value="3-DEOXY-MANNO-OCTULOSONATE CYTIDYLYLTRANSFERASE, MITOCHONDRIAL"/>
    <property type="match status" value="1"/>
</dbReference>
<dbReference type="GO" id="GO:0005829">
    <property type="term" value="C:cytosol"/>
    <property type="evidence" value="ECO:0007669"/>
    <property type="project" value="TreeGrafter"/>
</dbReference>
<dbReference type="CDD" id="cd02517">
    <property type="entry name" value="CMP-KDO-Synthetase"/>
    <property type="match status" value="1"/>
</dbReference>
<dbReference type="InterPro" id="IPR003329">
    <property type="entry name" value="Cytidylyl_trans"/>
</dbReference>
<evidence type="ECO:0000313" key="7">
    <source>
        <dbReference type="Proteomes" id="UP000477070"/>
    </source>
</evidence>
<reference evidence="5 6" key="1">
    <citation type="journal article" date="2014" name="Genome Announc.">
        <title>Draft genome sequences of eight enterohepatic helicobacter species isolated from both laboratory and wild rodents.</title>
        <authorList>
            <person name="Sheh A."/>
            <person name="Shen Z."/>
            <person name="Fox J.G."/>
        </authorList>
    </citation>
    <scope>NUCLEOTIDE SEQUENCE [LARGE SCALE GENOMIC DNA]</scope>
    <source>
        <strain evidence="5 6">MIT 97-6194</strain>
    </source>
</reference>
<evidence type="ECO:0000256" key="1">
    <source>
        <dbReference type="ARBA" id="ARBA00022679"/>
    </source>
</evidence>
<dbReference type="GO" id="GO:0008690">
    <property type="term" value="F:3-deoxy-manno-octulosonate cytidylyltransferase activity"/>
    <property type="evidence" value="ECO:0007669"/>
    <property type="project" value="UniProtKB-EC"/>
</dbReference>
<reference evidence="5" key="3">
    <citation type="submission" date="2018-04" db="EMBL/GenBank/DDBJ databases">
        <authorList>
            <person name="Sheh A."/>
            <person name="Shen Z."/>
            <person name="Mannion A.J."/>
            <person name="Fox J.G."/>
        </authorList>
    </citation>
    <scope>NUCLEOTIDE SEQUENCE</scope>
    <source>
        <strain evidence="5">MIT 97-6194</strain>
    </source>
</reference>
<dbReference type="RefSeq" id="WP_034573605.1">
    <property type="nucleotide sequence ID" value="NZ_JRMP02000017.1"/>
</dbReference>
<dbReference type="Proteomes" id="UP000477070">
    <property type="component" value="Unassembled WGS sequence"/>
</dbReference>
<dbReference type="AlphaFoldDB" id="A0A347VT55"/>
<evidence type="ECO:0000256" key="3">
    <source>
        <dbReference type="ARBA" id="ARBA00022985"/>
    </source>
</evidence>
<dbReference type="NCBIfam" id="TIGR00466">
    <property type="entry name" value="kdsB"/>
    <property type="match status" value="1"/>
</dbReference>
<name>A0A347VT55_9HELI</name>
<dbReference type="EC" id="2.7.7.38" evidence="5"/>
<dbReference type="OrthoDB" id="9815559at2"/>
<keyword evidence="3" id="KW-0448">Lipopolysaccharide biosynthesis</keyword>
<dbReference type="Gene3D" id="3.90.550.10">
    <property type="entry name" value="Spore Coat Polysaccharide Biosynthesis Protein SpsA, Chain A"/>
    <property type="match status" value="1"/>
</dbReference>
<dbReference type="PANTHER" id="PTHR42866">
    <property type="entry name" value="3-DEOXY-MANNO-OCTULOSONATE CYTIDYLYLTRANSFERASE"/>
    <property type="match status" value="1"/>
</dbReference>
<keyword evidence="2 5" id="KW-0548">Nucleotidyltransferase</keyword>
<accession>A0A347VT55</accession>
<dbReference type="STRING" id="1548018.LS64_12890"/>
<evidence type="ECO:0000313" key="4">
    <source>
        <dbReference type="EMBL" id="MWV69445.1"/>
    </source>
</evidence>
<dbReference type="EMBL" id="JRMP02000017">
    <property type="protein sequence ID" value="TLD92915.1"/>
    <property type="molecule type" value="Genomic_DNA"/>
</dbReference>
<organism evidence="5 6">
    <name type="scientific">Helicobacter saguini</name>
    <dbReference type="NCBI Taxonomy" id="1548018"/>
    <lineage>
        <taxon>Bacteria</taxon>
        <taxon>Pseudomonadati</taxon>
        <taxon>Campylobacterota</taxon>
        <taxon>Epsilonproteobacteria</taxon>
        <taxon>Campylobacterales</taxon>
        <taxon>Helicobacteraceae</taxon>
        <taxon>Helicobacter</taxon>
    </lineage>
</organism>
<proteinExistence type="predicted"/>
<dbReference type="SUPFAM" id="SSF53448">
    <property type="entry name" value="Nucleotide-diphospho-sugar transferases"/>
    <property type="match status" value="1"/>
</dbReference>
<evidence type="ECO:0000313" key="6">
    <source>
        <dbReference type="Proteomes" id="UP000029714"/>
    </source>
</evidence>
<keyword evidence="1 5" id="KW-0808">Transferase</keyword>
<evidence type="ECO:0000313" key="5">
    <source>
        <dbReference type="EMBL" id="TLD92915.1"/>
    </source>
</evidence>
<evidence type="ECO:0000256" key="2">
    <source>
        <dbReference type="ARBA" id="ARBA00022695"/>
    </source>
</evidence>
<reference evidence="5 6" key="2">
    <citation type="journal article" date="2016" name="Infect. Immun.">
        <title>Helicobacter saguini, a Novel Helicobacter Isolated from Cotton-Top Tamarins with Ulcerative Colitis, Has Proinflammatory Properties and Induces Typhlocolitis and Dysplasia in Gnotobiotic IL-10-/- Mice.</title>
        <authorList>
            <person name="Shen Z."/>
            <person name="Mannion A."/>
            <person name="Whary M.T."/>
            <person name="Muthupalani S."/>
            <person name="Sheh A."/>
            <person name="Feng Y."/>
            <person name="Gong G."/>
            <person name="Vandamme P."/>
            <person name="Holcombe H.R."/>
            <person name="Paster B.J."/>
            <person name="Fox J.G."/>
        </authorList>
    </citation>
    <scope>NUCLEOTIDE SEQUENCE [LARGE SCALE GENOMIC DNA]</scope>
    <source>
        <strain evidence="5 6">MIT 97-6194</strain>
    </source>
</reference>
<dbReference type="Pfam" id="PF02348">
    <property type="entry name" value="CTP_transf_3"/>
    <property type="match status" value="1"/>
</dbReference>
<sequence length="267" mass="29648">MIIIPARLASTRFPSKILSDIGGVPMFIKSAQNAAKVGDVVLALDSNETMKIAEKFGIKAVLTNPNIPNGSLRCLEASRILGLKSDEIIINLQADEPFLESSVIQALQDCMQKDVFMATCAKVIDYKSALSPNIVKVVLDSNSNAIYFSRALIPHHRDFEALLDSKNLIESSFQTPKIDSKNSLDSNNLDSKNTPNFLGHLGLYGYFKESLEEISNLKECELENIEKLEQLRAIYYNKKIKVAIVESQSIGIDTQEDLESARKIYGF</sequence>
<dbReference type="InterPro" id="IPR029044">
    <property type="entry name" value="Nucleotide-diphossugar_trans"/>
</dbReference>
<keyword evidence="6" id="KW-1185">Reference proteome</keyword>
<protein>
    <submittedName>
        <fullName evidence="5">3-deoxy-manno-octulosonate cytidylyltransferase</fullName>
        <ecNumber evidence="5">2.7.7.38</ecNumber>
    </submittedName>
</protein>
<dbReference type="GO" id="GO:0009103">
    <property type="term" value="P:lipopolysaccharide biosynthetic process"/>
    <property type="evidence" value="ECO:0007669"/>
    <property type="project" value="UniProtKB-KW"/>
</dbReference>
<gene>
    <name evidence="5" type="primary">kdsB</name>
    <name evidence="4" type="ORF">DCO61_05335</name>
    <name evidence="5" type="ORF">LS64_009490</name>
</gene>